<accession>A0A3N7HIP4</accession>
<organism evidence="4 5">
    <name type="scientific">Piscinibacter terrae</name>
    <dbReference type="NCBI Taxonomy" id="2496871"/>
    <lineage>
        <taxon>Bacteria</taxon>
        <taxon>Pseudomonadati</taxon>
        <taxon>Pseudomonadota</taxon>
        <taxon>Betaproteobacteria</taxon>
        <taxon>Burkholderiales</taxon>
        <taxon>Sphaerotilaceae</taxon>
        <taxon>Piscinibacter</taxon>
    </lineage>
</organism>
<dbReference type="InterPro" id="IPR036388">
    <property type="entry name" value="WH-like_DNA-bd_sf"/>
</dbReference>
<dbReference type="Pfam" id="PF20703">
    <property type="entry name" value="nSTAND1"/>
    <property type="match status" value="1"/>
</dbReference>
<proteinExistence type="predicted"/>
<dbReference type="SMART" id="SM00862">
    <property type="entry name" value="Trans_reg_C"/>
    <property type="match status" value="1"/>
</dbReference>
<protein>
    <recommendedName>
        <fullName evidence="3">OmpR/PhoB-type domain-containing protein</fullName>
    </recommendedName>
</protein>
<dbReference type="GO" id="GO:0000160">
    <property type="term" value="P:phosphorelay signal transduction system"/>
    <property type="evidence" value="ECO:0007669"/>
    <property type="project" value="InterPro"/>
</dbReference>
<dbReference type="PROSITE" id="PS51755">
    <property type="entry name" value="OMPR_PHOB"/>
    <property type="match status" value="1"/>
</dbReference>
<feature type="DNA-binding region" description="OmpR/PhoB-type" evidence="2">
    <location>
        <begin position="26"/>
        <end position="124"/>
    </location>
</feature>
<comment type="caution">
    <text evidence="4">The sequence shown here is derived from an EMBL/GenBank/DDBJ whole genome shotgun (WGS) entry which is preliminary data.</text>
</comment>
<dbReference type="InterPro" id="IPR011990">
    <property type="entry name" value="TPR-like_helical_dom_sf"/>
</dbReference>
<evidence type="ECO:0000256" key="2">
    <source>
        <dbReference type="PROSITE-ProRule" id="PRU01091"/>
    </source>
</evidence>
<name>A0A3N7HIP4_9BURK</name>
<dbReference type="OrthoDB" id="135039at2"/>
<dbReference type="AlphaFoldDB" id="A0A3N7HIP4"/>
<dbReference type="Proteomes" id="UP000267464">
    <property type="component" value="Unassembled WGS sequence"/>
</dbReference>
<evidence type="ECO:0000256" key="1">
    <source>
        <dbReference type="ARBA" id="ARBA00023125"/>
    </source>
</evidence>
<dbReference type="SUPFAM" id="SSF46894">
    <property type="entry name" value="C-terminal effector domain of the bipartite response regulators"/>
    <property type="match status" value="1"/>
</dbReference>
<reference evidence="4 5" key="1">
    <citation type="submission" date="2018-08" db="EMBL/GenBank/DDBJ databases">
        <authorList>
            <person name="Khan S.A."/>
            <person name="Jeon C.O."/>
            <person name="Chun B.H."/>
            <person name="Jeong S.E."/>
        </authorList>
    </citation>
    <scope>NUCLEOTIDE SEQUENCE [LARGE SCALE GENOMIC DNA]</scope>
    <source>
        <strain evidence="4 5">S-16</strain>
    </source>
</reference>
<sequence>MSALLGEARPGLRDAAAVAEDSSAATARFMLGDWLVDVPTRRLHRGDEVVILEPRPMAVLAELCRHPGEVIGAEALLDACWPGEPLGDNPVHKVIAGLRRALQDSATAPRCIETIRKQGYRLVAPIRVLSEQGPRSLQGGWRDRSPFRGLESFGVEHSAVFFGRDDAVAELHARLAAQWQRGHPLVVLLGPSGSGKTSLVQAGLLPALLLPRALPDAAGQVPLLRACTAGSMELAAVGDMGPWSALAGALLDWDGDGVPLLAGYSIESLARALREQPEEVLRLLRVGLIACRMMGPDDIPVAPPLLVLDRLEALFQSAAQADASAFIDCIGCLVRSRLLLVLAVCRNDFYPSLAAHPALMVDKACGAHMDLAPPGADALAQMIRLPARAAGLVYGTDASGLRRLDDRLCDEALHARDALPMLQYTLQALYLDRAPGNELSWASYDALGGLEGAIGQRAEAVLAALPSARQAAFTHLLPRLVGLTTEDATPTSCWVAAASIANDDERAVLHSLVEARLLVADQSGGAAGFRVAHEALLRRWPRVTAWVAQHRTTLVARGELMPWVRRWVDGGRASALLLPRGTLLWQSVEAVAEAPHLFGGDEQQFVARSHARLKRQVQWRWAVSAGALALALIAASAALRSAHLARVASERESQSRRLASFMLGDLADQLRPIGKLDLLGRIGEQGLQLLSPRDVNDETAADTLQRAKALVVIGEVNSSRGKSRPDIASPALKRARDLLAPLEQASDLDAADFYKTLGASDFWLGQMAFDAGRLDEAAQQMARYREACERWLAARPRDPQARTELSFALGSLGSIELRRGAWGAASRWFQSSLAIKLAVLAEHPDDADAQDAVASARTWAGLLAYIQGEPSKALALFDAARAVQVSLAAQRPNESVRQRDLGTLEVRRAEALQALGRPADALQAWHQSVAWLARATGNDPKNLRWQAERLHAESGLLQARGRAGEAIDSASQSLRHRLSDRADLKTAHEQLWRQALLRVDLAEAESASRARDWPSTLHHSAMAALQLREVIAQRPSHWQGRELQAYSGLLTIGAHAAMGDLNRRTAACALTRDELQPAVDSGQSGLVLEAWLLARACSGPGDISEPELLRLGAGGYRPTAPGLLNLLNRGIQP</sequence>
<feature type="domain" description="OmpR/PhoB-type" evidence="3">
    <location>
        <begin position="26"/>
        <end position="124"/>
    </location>
</feature>
<dbReference type="GO" id="GO:0006355">
    <property type="term" value="P:regulation of DNA-templated transcription"/>
    <property type="evidence" value="ECO:0007669"/>
    <property type="project" value="InterPro"/>
</dbReference>
<dbReference type="RefSeq" id="WP_124543320.1">
    <property type="nucleotide sequence ID" value="NZ_QUSW01000009.1"/>
</dbReference>
<dbReference type="InterPro" id="IPR016032">
    <property type="entry name" value="Sig_transdc_resp-reg_C-effctor"/>
</dbReference>
<dbReference type="CDD" id="cd00383">
    <property type="entry name" value="trans_reg_C"/>
    <property type="match status" value="1"/>
</dbReference>
<dbReference type="InterPro" id="IPR049052">
    <property type="entry name" value="nSTAND1"/>
</dbReference>
<evidence type="ECO:0000313" key="4">
    <source>
        <dbReference type="EMBL" id="RQP21910.1"/>
    </source>
</evidence>
<dbReference type="Gene3D" id="1.25.40.10">
    <property type="entry name" value="Tetratricopeptide repeat domain"/>
    <property type="match status" value="1"/>
</dbReference>
<keyword evidence="5" id="KW-1185">Reference proteome</keyword>
<dbReference type="InterPro" id="IPR001867">
    <property type="entry name" value="OmpR/PhoB-type_DNA-bd"/>
</dbReference>
<gene>
    <name evidence="4" type="ORF">DZC73_26080</name>
</gene>
<dbReference type="Pfam" id="PF00486">
    <property type="entry name" value="Trans_reg_C"/>
    <property type="match status" value="1"/>
</dbReference>
<dbReference type="SUPFAM" id="SSF48452">
    <property type="entry name" value="TPR-like"/>
    <property type="match status" value="1"/>
</dbReference>
<dbReference type="Gene3D" id="1.10.10.10">
    <property type="entry name" value="Winged helix-like DNA-binding domain superfamily/Winged helix DNA-binding domain"/>
    <property type="match status" value="1"/>
</dbReference>
<keyword evidence="1 2" id="KW-0238">DNA-binding</keyword>
<evidence type="ECO:0000259" key="3">
    <source>
        <dbReference type="PROSITE" id="PS51755"/>
    </source>
</evidence>
<dbReference type="InterPro" id="IPR027417">
    <property type="entry name" value="P-loop_NTPase"/>
</dbReference>
<dbReference type="PANTHER" id="PTHR47691:SF3">
    <property type="entry name" value="HTH-TYPE TRANSCRIPTIONAL REGULATOR RV0890C-RELATED"/>
    <property type="match status" value="1"/>
</dbReference>
<evidence type="ECO:0000313" key="5">
    <source>
        <dbReference type="Proteomes" id="UP000267464"/>
    </source>
</evidence>
<reference evidence="4 5" key="2">
    <citation type="submission" date="2018-12" db="EMBL/GenBank/DDBJ databases">
        <title>Rhizobacter gummiphilus sp. nov., a rubber-degrading bacterium isolated from the soil of a botanical garden in Japan.</title>
        <authorList>
            <person name="Shunsuke S.S."/>
        </authorList>
    </citation>
    <scope>NUCLEOTIDE SEQUENCE [LARGE SCALE GENOMIC DNA]</scope>
    <source>
        <strain evidence="4 5">S-16</strain>
    </source>
</reference>
<dbReference type="EMBL" id="QUSW01000009">
    <property type="protein sequence ID" value="RQP21910.1"/>
    <property type="molecule type" value="Genomic_DNA"/>
</dbReference>
<dbReference type="GO" id="GO:0003677">
    <property type="term" value="F:DNA binding"/>
    <property type="evidence" value="ECO:0007669"/>
    <property type="project" value="UniProtKB-UniRule"/>
</dbReference>
<dbReference type="PANTHER" id="PTHR47691">
    <property type="entry name" value="REGULATOR-RELATED"/>
    <property type="match status" value="1"/>
</dbReference>
<dbReference type="SUPFAM" id="SSF52540">
    <property type="entry name" value="P-loop containing nucleoside triphosphate hydrolases"/>
    <property type="match status" value="1"/>
</dbReference>